<dbReference type="Proteomes" id="UP000243084">
    <property type="component" value="Unassembled WGS sequence"/>
</dbReference>
<protein>
    <submittedName>
        <fullName evidence="1">Uncharacterized protein</fullName>
    </submittedName>
</protein>
<organism evidence="1 2">
    <name type="scientific">Geopseudomonas sagittaria</name>
    <dbReference type="NCBI Taxonomy" id="1135990"/>
    <lineage>
        <taxon>Bacteria</taxon>
        <taxon>Pseudomonadati</taxon>
        <taxon>Pseudomonadota</taxon>
        <taxon>Gammaproteobacteria</taxon>
        <taxon>Pseudomonadales</taxon>
        <taxon>Pseudomonadaceae</taxon>
        <taxon>Geopseudomonas</taxon>
    </lineage>
</organism>
<dbReference type="RefSeq" id="WP_092435070.1">
    <property type="nucleotide sequence ID" value="NZ_FOXM01000023.1"/>
</dbReference>
<name>A0A1I5YRC2_9GAMM</name>
<dbReference type="AlphaFoldDB" id="A0A1I5YRC2"/>
<reference evidence="2" key="1">
    <citation type="submission" date="2016-10" db="EMBL/GenBank/DDBJ databases">
        <authorList>
            <person name="Varghese N."/>
            <person name="Submissions S."/>
        </authorList>
    </citation>
    <scope>NUCLEOTIDE SEQUENCE [LARGE SCALE GENOMIC DNA]</scope>
    <source>
        <strain evidence="2">JCM 18195</strain>
    </source>
</reference>
<keyword evidence="2" id="KW-1185">Reference proteome</keyword>
<evidence type="ECO:0000313" key="1">
    <source>
        <dbReference type="EMBL" id="SFQ46702.1"/>
    </source>
</evidence>
<accession>A0A1I5YRC2</accession>
<evidence type="ECO:0000313" key="2">
    <source>
        <dbReference type="Proteomes" id="UP000243084"/>
    </source>
</evidence>
<sequence length="65" mass="7164">MSRRSHTGHRIGEWHGKAKLTTEQVRAMRSDYIPGIVGYVALAGRYGCGVSTARDICTGVTRWAD</sequence>
<gene>
    <name evidence="1" type="ORF">SAMN05216229_12356</name>
</gene>
<proteinExistence type="predicted"/>
<dbReference type="EMBL" id="FOXM01000023">
    <property type="protein sequence ID" value="SFQ46702.1"/>
    <property type="molecule type" value="Genomic_DNA"/>
</dbReference>
<dbReference type="OrthoDB" id="6938704at2"/>